<organism evidence="2 3">
    <name type="scientific">Motilibacter deserti</name>
    <dbReference type="NCBI Taxonomy" id="2714956"/>
    <lineage>
        <taxon>Bacteria</taxon>
        <taxon>Bacillati</taxon>
        <taxon>Actinomycetota</taxon>
        <taxon>Actinomycetes</taxon>
        <taxon>Motilibacterales</taxon>
        <taxon>Motilibacteraceae</taxon>
        <taxon>Motilibacter</taxon>
    </lineage>
</organism>
<keyword evidence="3" id="KW-1185">Reference proteome</keyword>
<accession>A0ABX0GQ56</accession>
<reference evidence="2 3" key="1">
    <citation type="submission" date="2020-03" db="EMBL/GenBank/DDBJ databases">
        <title>Two novel Motilibacter sp.</title>
        <authorList>
            <person name="Liu S."/>
        </authorList>
    </citation>
    <scope>NUCLEOTIDE SEQUENCE [LARGE SCALE GENOMIC DNA]</scope>
    <source>
        <strain evidence="2 3">E257</strain>
    </source>
</reference>
<evidence type="ECO:0000256" key="1">
    <source>
        <dbReference type="SAM" id="MobiDB-lite"/>
    </source>
</evidence>
<protein>
    <submittedName>
        <fullName evidence="2">Uncharacterized protein</fullName>
    </submittedName>
</protein>
<gene>
    <name evidence="2" type="ORF">G9H71_00505</name>
</gene>
<feature type="region of interest" description="Disordered" evidence="1">
    <location>
        <begin position="39"/>
        <end position="62"/>
    </location>
</feature>
<proteinExistence type="predicted"/>
<dbReference type="EMBL" id="JAANNP010000001">
    <property type="protein sequence ID" value="NHC12261.1"/>
    <property type="molecule type" value="Genomic_DNA"/>
</dbReference>
<evidence type="ECO:0000313" key="2">
    <source>
        <dbReference type="EMBL" id="NHC12261.1"/>
    </source>
</evidence>
<sequence length="62" mass="6540">MSGRGEDDQAERSPREAAWVTGSATWLMGLQLFGVRSDESEAVPPSTSGSARMAGCQWPGLA</sequence>
<dbReference type="Proteomes" id="UP000800981">
    <property type="component" value="Unassembled WGS sequence"/>
</dbReference>
<name>A0ABX0GQ56_9ACTN</name>
<evidence type="ECO:0000313" key="3">
    <source>
        <dbReference type="Proteomes" id="UP000800981"/>
    </source>
</evidence>
<comment type="caution">
    <text evidence="2">The sequence shown here is derived from an EMBL/GenBank/DDBJ whole genome shotgun (WGS) entry which is preliminary data.</text>
</comment>